<accession>A0A0A9HQA1</accession>
<dbReference type="AlphaFoldDB" id="A0A0A9HQA1"/>
<organism evidence="1">
    <name type="scientific">Arundo donax</name>
    <name type="common">Giant reed</name>
    <name type="synonym">Donax arundinaceus</name>
    <dbReference type="NCBI Taxonomy" id="35708"/>
    <lineage>
        <taxon>Eukaryota</taxon>
        <taxon>Viridiplantae</taxon>
        <taxon>Streptophyta</taxon>
        <taxon>Embryophyta</taxon>
        <taxon>Tracheophyta</taxon>
        <taxon>Spermatophyta</taxon>
        <taxon>Magnoliopsida</taxon>
        <taxon>Liliopsida</taxon>
        <taxon>Poales</taxon>
        <taxon>Poaceae</taxon>
        <taxon>PACMAD clade</taxon>
        <taxon>Arundinoideae</taxon>
        <taxon>Arundineae</taxon>
        <taxon>Arundo</taxon>
    </lineage>
</organism>
<reference evidence="1" key="1">
    <citation type="submission" date="2014-09" db="EMBL/GenBank/DDBJ databases">
        <authorList>
            <person name="Magalhaes I.L.F."/>
            <person name="Oliveira U."/>
            <person name="Santos F.R."/>
            <person name="Vidigal T.H.D.A."/>
            <person name="Brescovit A.D."/>
            <person name="Santos A.J."/>
        </authorList>
    </citation>
    <scope>NUCLEOTIDE SEQUENCE</scope>
    <source>
        <tissue evidence="1">Shoot tissue taken approximately 20 cm above the soil surface</tissue>
    </source>
</reference>
<proteinExistence type="predicted"/>
<name>A0A0A9HQA1_ARUDO</name>
<dbReference type="EMBL" id="GBRH01162828">
    <property type="protein sequence ID" value="JAE35068.1"/>
    <property type="molecule type" value="Transcribed_RNA"/>
</dbReference>
<reference evidence="1" key="2">
    <citation type="journal article" date="2015" name="Data Brief">
        <title>Shoot transcriptome of the giant reed, Arundo donax.</title>
        <authorList>
            <person name="Barrero R.A."/>
            <person name="Guerrero F.D."/>
            <person name="Moolhuijzen P."/>
            <person name="Goolsby J.A."/>
            <person name="Tidwell J."/>
            <person name="Bellgard S.E."/>
            <person name="Bellgard M.I."/>
        </authorList>
    </citation>
    <scope>NUCLEOTIDE SEQUENCE</scope>
    <source>
        <tissue evidence="1">Shoot tissue taken approximately 20 cm above the soil surface</tissue>
    </source>
</reference>
<protein>
    <submittedName>
        <fullName evidence="1">Uncharacterized protein</fullName>
    </submittedName>
</protein>
<sequence length="19" mass="2287">MAVVFACQAYNQYNQNMYQ</sequence>
<evidence type="ECO:0000313" key="1">
    <source>
        <dbReference type="EMBL" id="JAE35068.1"/>
    </source>
</evidence>